<dbReference type="GO" id="GO:0008270">
    <property type="term" value="F:zinc ion binding"/>
    <property type="evidence" value="ECO:0007669"/>
    <property type="project" value="UniProtKB-KW"/>
</dbReference>
<dbReference type="Proteomes" id="UP000494163">
    <property type="component" value="Chromosome 3R"/>
</dbReference>
<dbReference type="InterPro" id="IPR000315">
    <property type="entry name" value="Znf_B-box"/>
</dbReference>
<dbReference type="EMBL" id="CP012526">
    <property type="protein sequence ID" value="ALC46312.1"/>
    <property type="molecule type" value="Genomic_DNA"/>
</dbReference>
<keyword evidence="4" id="KW-1185">Reference proteome</keyword>
<dbReference type="PROSITE" id="PS50119">
    <property type="entry name" value="ZF_BBOX"/>
    <property type="match status" value="1"/>
</dbReference>
<reference evidence="3 4" key="1">
    <citation type="submission" date="2015-08" db="EMBL/GenBank/DDBJ databases">
        <title>Ancestral chromatin configuration constrains chromatin evolution on differentiating sex chromosomes in Drosophila.</title>
        <authorList>
            <person name="Zhou Q."/>
            <person name="Bachtrog D."/>
        </authorList>
    </citation>
    <scope>NUCLEOTIDE SEQUENCE [LARGE SCALE GENOMIC DNA]</scope>
    <source>
        <tissue evidence="3">Whole larvae</tissue>
    </source>
</reference>
<feature type="domain" description="B box-type" evidence="2">
    <location>
        <begin position="100"/>
        <end position="142"/>
    </location>
</feature>
<keyword evidence="1" id="KW-0862">Zinc</keyword>
<organism evidence="3 4">
    <name type="scientific">Drosophila busckii</name>
    <name type="common">Fruit fly</name>
    <dbReference type="NCBI Taxonomy" id="30019"/>
    <lineage>
        <taxon>Eukaryota</taxon>
        <taxon>Metazoa</taxon>
        <taxon>Ecdysozoa</taxon>
        <taxon>Arthropoda</taxon>
        <taxon>Hexapoda</taxon>
        <taxon>Insecta</taxon>
        <taxon>Pterygota</taxon>
        <taxon>Neoptera</taxon>
        <taxon>Endopterygota</taxon>
        <taxon>Diptera</taxon>
        <taxon>Brachycera</taxon>
        <taxon>Muscomorpha</taxon>
        <taxon>Ephydroidea</taxon>
        <taxon>Drosophilidae</taxon>
        <taxon>Drosophila</taxon>
    </lineage>
</organism>
<name>A0A0M4F3T7_DROBS</name>
<keyword evidence="1" id="KW-0863">Zinc-finger</keyword>
<dbReference type="AlphaFoldDB" id="A0A0M4F3T7"/>
<evidence type="ECO:0000313" key="3">
    <source>
        <dbReference type="EMBL" id="ALC46312.1"/>
    </source>
</evidence>
<sequence>MNCVVQNVCTASAPIFNVIMADLHSDFKCAVCFSPVVPTIKAKDPNMKHMGNLRDYYELSYHVLGETHSLIYYRRFDQDQSVNKSISCNALSDIVLETKCSECSYSVAHGECKDCDAFYCKRCFETVHNHSNVLKKHLLQRLNDKGATAKGIRVGKHVYRLPGVLQCSIHNRPANIYCKNQRYTTEVPSTVNALNTAILEINNAQQVSNAFIFILILV</sequence>
<dbReference type="CDD" id="cd19757">
    <property type="entry name" value="Bbox1"/>
    <property type="match status" value="1"/>
</dbReference>
<dbReference type="STRING" id="30019.A0A0M4F3T7"/>
<evidence type="ECO:0000313" key="4">
    <source>
        <dbReference type="Proteomes" id="UP000494163"/>
    </source>
</evidence>
<keyword evidence="1" id="KW-0479">Metal-binding</keyword>
<protein>
    <submittedName>
        <fullName evidence="3">Maker194</fullName>
    </submittedName>
</protein>
<dbReference type="OrthoDB" id="5800423at2759"/>
<evidence type="ECO:0000259" key="2">
    <source>
        <dbReference type="PROSITE" id="PS50119"/>
    </source>
</evidence>
<evidence type="ECO:0000256" key="1">
    <source>
        <dbReference type="PROSITE-ProRule" id="PRU00024"/>
    </source>
</evidence>
<dbReference type="Gene3D" id="3.30.160.60">
    <property type="entry name" value="Classic Zinc Finger"/>
    <property type="match status" value="1"/>
</dbReference>
<accession>A0A0M4F3T7</accession>
<gene>
    <name evidence="3" type="ORF">Dbus_chr3Rg1062</name>
</gene>
<proteinExistence type="predicted"/>